<evidence type="ECO:0008006" key="4">
    <source>
        <dbReference type="Google" id="ProtNLM"/>
    </source>
</evidence>
<dbReference type="AlphaFoldDB" id="A0AB34KC87"/>
<gene>
    <name evidence="2" type="ORF">AB1Y20_001642</name>
</gene>
<dbReference type="Proteomes" id="UP001515480">
    <property type="component" value="Unassembled WGS sequence"/>
</dbReference>
<organism evidence="2 3">
    <name type="scientific">Prymnesium parvum</name>
    <name type="common">Toxic golden alga</name>
    <dbReference type="NCBI Taxonomy" id="97485"/>
    <lineage>
        <taxon>Eukaryota</taxon>
        <taxon>Haptista</taxon>
        <taxon>Haptophyta</taxon>
        <taxon>Prymnesiophyceae</taxon>
        <taxon>Prymnesiales</taxon>
        <taxon>Prymnesiaceae</taxon>
        <taxon>Prymnesium</taxon>
    </lineage>
</organism>
<comment type="similarity">
    <text evidence="1">Belongs to the MDM20/NAA25 family.</text>
</comment>
<comment type="caution">
    <text evidence="2">The sequence shown here is derived from an EMBL/GenBank/DDBJ whole genome shotgun (WGS) entry which is preliminary data.</text>
</comment>
<dbReference type="EMBL" id="JBGBPQ010000001">
    <property type="protein sequence ID" value="KAL1530743.1"/>
    <property type="molecule type" value="Genomic_DNA"/>
</dbReference>
<sequence>MGERKVRPIYEALDARNFKLALKLCAGALQKPGPHQSLVTALKGVTLQRMGRLDEALAACRQIAAKSPPETDETVLHTLLLVFKAAGCAHEGAACFEAAFHAAPSNAELGHSLFFVHLRSEEWGRAQLLAMRLYKQFGARYMRWAVVCLVLQADAACAPVDPARLPLAWAAGATPAPPAGEAPPRVLQLAAAMLSKAEDELESESELQLHLAVRQRLRQPEAALALLQAKGSLVSAEVQRCRTEAVLLEELERWEEARAVAAQMVRCAPDDWEAYRLLVRCSVRHGDCAAARALVAEMCAAYPSHRAPLWASILLEYAARINDEAAYDFLRASRAEPAAEEGRGGGAAEFAPLRSALSAYFEAFSTKPCCFLDTKDFLRGVADPAGFIGAMEADFHARCGDEPPSPPSLDWLLKYVCLNEWRLGCGACDHIDEERRLSLCARWVAVYEAHRPLSAELDSRERGRADPLLLLSAQLMCNAPTGEWFNPASPQSAISTRALLASSIVLRAGLDASPHNFQLSLAQTQCLLCLGAPSAAYAIYRGCDVKHIQHESLSYLILPALSELGAAPQAEEALRVVRHFQQEGLKDMVDSLSVAFRSGNYVQALDFVAFKRSLRSSWWQLLTSVAFLLHEVMAKQANATEVALLLTEASDVLSSDMSAAALQQLPSPLDGDVFEDHSTRPRGARQHALRHAYLPRRALLLRLLQQALARDAAALAATGAALERELRGEAGEWAAACALCRASVRLAQLEAAPEESGALEAFAADAAAAVDGLAARCAELSRRLLAEEGYGVREVHAAATVAQLVLPLLTCVGQLWAAQLPGSKKGKKKQGAEAPQDGVRDGVRDRLASLAARLSELEAALRTPALRSEAVRVLDAEEWERWLGGFPAFEGARASLRATLLESSAANLSSVADSVRLGLAALRQVVKSM</sequence>
<dbReference type="PANTHER" id="PTHR22767">
    <property type="entry name" value="N-TERMINAL ACETYLTRANSFERASE-RELATED"/>
    <property type="match status" value="1"/>
</dbReference>
<evidence type="ECO:0000313" key="2">
    <source>
        <dbReference type="EMBL" id="KAL1530743.1"/>
    </source>
</evidence>
<dbReference type="GO" id="GO:0031416">
    <property type="term" value="C:NatB complex"/>
    <property type="evidence" value="ECO:0007669"/>
    <property type="project" value="TreeGrafter"/>
</dbReference>
<dbReference type="Gene3D" id="1.25.40.1040">
    <property type="match status" value="1"/>
</dbReference>
<reference evidence="2 3" key="1">
    <citation type="journal article" date="2024" name="Science">
        <title>Giant polyketide synthase enzymes in the biosynthesis of giant marine polyether toxins.</title>
        <authorList>
            <person name="Fallon T.R."/>
            <person name="Shende V.V."/>
            <person name="Wierzbicki I.H."/>
            <person name="Pendleton A.L."/>
            <person name="Watervoot N.F."/>
            <person name="Auber R.P."/>
            <person name="Gonzalez D.J."/>
            <person name="Wisecaver J.H."/>
            <person name="Moore B.S."/>
        </authorList>
    </citation>
    <scope>NUCLEOTIDE SEQUENCE [LARGE SCALE GENOMIC DNA]</scope>
    <source>
        <strain evidence="2 3">12B1</strain>
    </source>
</reference>
<dbReference type="PANTHER" id="PTHR22767:SF3">
    <property type="entry name" value="N-ALPHA-ACETYLTRANSFERASE 25, NATB AUXILIARY SUBUNIT"/>
    <property type="match status" value="1"/>
</dbReference>
<keyword evidence="3" id="KW-1185">Reference proteome</keyword>
<evidence type="ECO:0000313" key="3">
    <source>
        <dbReference type="Proteomes" id="UP001515480"/>
    </source>
</evidence>
<name>A0AB34KC87_PRYPA</name>
<accession>A0AB34KC87</accession>
<dbReference type="Pfam" id="PF09797">
    <property type="entry name" value="NatB_MDM20"/>
    <property type="match status" value="1"/>
</dbReference>
<protein>
    <recommendedName>
        <fullName evidence="4">N-terminal acetyltransferase B complex subunit NAA25 homolog</fullName>
    </recommendedName>
</protein>
<dbReference type="InterPro" id="IPR011990">
    <property type="entry name" value="TPR-like_helical_dom_sf"/>
</dbReference>
<proteinExistence type="inferred from homology"/>
<dbReference type="InterPro" id="IPR019183">
    <property type="entry name" value="NAA25_NatB_aux_su"/>
</dbReference>
<dbReference type="SUPFAM" id="SSF48452">
    <property type="entry name" value="TPR-like"/>
    <property type="match status" value="2"/>
</dbReference>
<evidence type="ECO:0000256" key="1">
    <source>
        <dbReference type="ARBA" id="ARBA00006298"/>
    </source>
</evidence>